<dbReference type="InterPro" id="IPR015424">
    <property type="entry name" value="PyrdxlP-dep_Trfase"/>
</dbReference>
<dbReference type="InterPro" id="IPR051446">
    <property type="entry name" value="HTH_trans_reg/aminotransferase"/>
</dbReference>
<reference evidence="8 9" key="1">
    <citation type="submission" date="2023-01" db="EMBL/GenBank/DDBJ databases">
        <title>Novel species of the genus Vogesella isolated from rivers.</title>
        <authorList>
            <person name="Lu H."/>
        </authorList>
    </citation>
    <scope>NUCLEOTIDE SEQUENCE [LARGE SCALE GENOMIC DNA]</scope>
    <source>
        <strain evidence="8 9">DC21W</strain>
    </source>
</reference>
<dbReference type="Pfam" id="PF00392">
    <property type="entry name" value="GntR"/>
    <property type="match status" value="1"/>
</dbReference>
<evidence type="ECO:0000256" key="6">
    <source>
        <dbReference type="ARBA" id="ARBA00023163"/>
    </source>
</evidence>
<dbReference type="Gene3D" id="3.90.1150.10">
    <property type="entry name" value="Aspartate Aminotransferase, domain 1"/>
    <property type="match status" value="1"/>
</dbReference>
<organism evidence="8 9">
    <name type="scientific">Vogesella aquatica</name>
    <dbReference type="NCBI Taxonomy" id="2984206"/>
    <lineage>
        <taxon>Bacteria</taxon>
        <taxon>Pseudomonadati</taxon>
        <taxon>Pseudomonadota</taxon>
        <taxon>Betaproteobacteria</taxon>
        <taxon>Neisseriales</taxon>
        <taxon>Chromobacteriaceae</taxon>
        <taxon>Vogesella</taxon>
    </lineage>
</organism>
<gene>
    <name evidence="8" type="ORF">PQU95_17770</name>
</gene>
<evidence type="ECO:0000313" key="8">
    <source>
        <dbReference type="EMBL" id="MDC7719053.1"/>
    </source>
</evidence>
<dbReference type="InterPro" id="IPR004839">
    <property type="entry name" value="Aminotransferase_I/II_large"/>
</dbReference>
<dbReference type="CDD" id="cd00609">
    <property type="entry name" value="AAT_like"/>
    <property type="match status" value="1"/>
</dbReference>
<evidence type="ECO:0000256" key="1">
    <source>
        <dbReference type="ARBA" id="ARBA00005384"/>
    </source>
</evidence>
<evidence type="ECO:0000256" key="4">
    <source>
        <dbReference type="ARBA" id="ARBA00023015"/>
    </source>
</evidence>
<dbReference type="Gene3D" id="3.40.640.10">
    <property type="entry name" value="Type I PLP-dependent aspartate aminotransferase-like (Major domain)"/>
    <property type="match status" value="1"/>
</dbReference>
<dbReference type="PANTHER" id="PTHR46577:SF1">
    <property type="entry name" value="HTH-TYPE TRANSCRIPTIONAL REGULATORY PROTEIN GABR"/>
    <property type="match status" value="1"/>
</dbReference>
<evidence type="ECO:0000259" key="7">
    <source>
        <dbReference type="PROSITE" id="PS50949"/>
    </source>
</evidence>
<dbReference type="Gene3D" id="1.10.10.10">
    <property type="entry name" value="Winged helix-like DNA-binding domain superfamily/Winged helix DNA-binding domain"/>
    <property type="match status" value="1"/>
</dbReference>
<comment type="similarity">
    <text evidence="1">In the C-terminal section; belongs to the class-I pyridoxal-phosphate-dependent aminotransferase family.</text>
</comment>
<dbReference type="Proteomes" id="UP001219956">
    <property type="component" value="Unassembled WGS sequence"/>
</dbReference>
<evidence type="ECO:0000256" key="2">
    <source>
        <dbReference type="ARBA" id="ARBA00021531"/>
    </source>
</evidence>
<keyword evidence="4" id="KW-0805">Transcription regulation</keyword>
<keyword evidence="5" id="KW-0238">DNA-binding</keyword>
<dbReference type="InterPro" id="IPR000524">
    <property type="entry name" value="Tscrpt_reg_HTH_GntR"/>
</dbReference>
<evidence type="ECO:0000256" key="3">
    <source>
        <dbReference type="ARBA" id="ARBA00022898"/>
    </source>
</evidence>
<keyword evidence="6" id="KW-0804">Transcription</keyword>
<dbReference type="PANTHER" id="PTHR46577">
    <property type="entry name" value="HTH-TYPE TRANSCRIPTIONAL REGULATORY PROTEIN GABR"/>
    <property type="match status" value="1"/>
</dbReference>
<evidence type="ECO:0000256" key="5">
    <source>
        <dbReference type="ARBA" id="ARBA00023125"/>
    </source>
</evidence>
<dbReference type="Pfam" id="PF00155">
    <property type="entry name" value="Aminotran_1_2"/>
    <property type="match status" value="1"/>
</dbReference>
<keyword evidence="8" id="KW-0032">Aminotransferase</keyword>
<dbReference type="InterPro" id="IPR015422">
    <property type="entry name" value="PyrdxlP-dep_Trfase_small"/>
</dbReference>
<dbReference type="SUPFAM" id="SSF53383">
    <property type="entry name" value="PLP-dependent transferases"/>
    <property type="match status" value="1"/>
</dbReference>
<dbReference type="InterPro" id="IPR036390">
    <property type="entry name" value="WH_DNA-bd_sf"/>
</dbReference>
<evidence type="ECO:0000313" key="9">
    <source>
        <dbReference type="Proteomes" id="UP001219956"/>
    </source>
</evidence>
<proteinExistence type="inferred from homology"/>
<keyword evidence="8" id="KW-0808">Transferase</keyword>
<dbReference type="GO" id="GO:0008483">
    <property type="term" value="F:transaminase activity"/>
    <property type="evidence" value="ECO:0007669"/>
    <property type="project" value="UniProtKB-KW"/>
</dbReference>
<keyword evidence="9" id="KW-1185">Reference proteome</keyword>
<dbReference type="RefSeq" id="WP_272753241.1">
    <property type="nucleotide sequence ID" value="NZ_JAQQLF010000031.1"/>
</dbReference>
<dbReference type="CDD" id="cd07377">
    <property type="entry name" value="WHTH_GntR"/>
    <property type="match status" value="1"/>
</dbReference>
<accession>A0ABT5J2G9</accession>
<dbReference type="SUPFAM" id="SSF46785">
    <property type="entry name" value="Winged helix' DNA-binding domain"/>
    <property type="match status" value="1"/>
</dbReference>
<dbReference type="PROSITE" id="PS50949">
    <property type="entry name" value="HTH_GNTR"/>
    <property type="match status" value="1"/>
</dbReference>
<dbReference type="InterPro" id="IPR015421">
    <property type="entry name" value="PyrdxlP-dep_Trfase_major"/>
</dbReference>
<dbReference type="EMBL" id="JAQQLF010000031">
    <property type="protein sequence ID" value="MDC7719053.1"/>
    <property type="molecule type" value="Genomic_DNA"/>
</dbReference>
<keyword evidence="3" id="KW-0663">Pyridoxal phosphate</keyword>
<dbReference type="SMART" id="SM00345">
    <property type="entry name" value="HTH_GNTR"/>
    <property type="match status" value="1"/>
</dbReference>
<comment type="caution">
    <text evidence="8">The sequence shown here is derived from an EMBL/GenBank/DDBJ whole genome shotgun (WGS) entry which is preliminary data.</text>
</comment>
<feature type="domain" description="HTH gntR-type" evidence="7">
    <location>
        <begin position="3"/>
        <end position="71"/>
    </location>
</feature>
<sequence length="444" mass="47022">MGLPRYKQLVEGLAADIRSGRYPPGTRLPTHRALAAKEGLALATATRVYAELAAMGLVSGESGRGTFVRNTVLPAGLGIDQPLLGQDMIDLNFNNPNLSGQGHMLRDALRELALAGELESLLCYQPHGGRLRERAMVAGYLADHGLQVGAEHVLLVNGAQHGLAVAMMATLQPGDVVAVDALTYPGFKVLADTLHLTLLAVPQIAGGTDLDALAQLCRQRKVRALFTMPTLHNPLGWVMSAAQRQQLVALARQHGLLLIEDAAYAFLVDGAPPPLAALAPELTVYVSGFSKSVATGLRVGYVVAPPAWRAAMERVIRATAWNTPGVMSALVCGWLADGTVARLQAQKRQDAARRQAVAAAALAGIPYVSHPASYFLWLPLPPAVRAEPLVAELRQHGVAMSPAAPFACTVHVPQAVRLALGSPGLPTLQQALQLVRQVLDKLGD</sequence>
<dbReference type="InterPro" id="IPR036388">
    <property type="entry name" value="WH-like_DNA-bd_sf"/>
</dbReference>
<protein>
    <recommendedName>
        <fullName evidence="2">Putative 8-amino-7-oxononanoate synthase</fullName>
    </recommendedName>
</protein>
<name>A0ABT5J2G9_9NEIS</name>